<sequence>MEAYAQDPSRPIDTRHRLTGAAAPRRLYCARAGRLTALSGRRPAGVLAVTPRHHLKLCVTAPSGLSRHLAFCELDYINNKQNGCRSTERVLILVNLIAAKERYIKEFL</sequence>
<organism evidence="1 2">
    <name type="scientific">Eumeta variegata</name>
    <name type="common">Bagworm moth</name>
    <name type="synonym">Eumeta japonica</name>
    <dbReference type="NCBI Taxonomy" id="151549"/>
    <lineage>
        <taxon>Eukaryota</taxon>
        <taxon>Metazoa</taxon>
        <taxon>Ecdysozoa</taxon>
        <taxon>Arthropoda</taxon>
        <taxon>Hexapoda</taxon>
        <taxon>Insecta</taxon>
        <taxon>Pterygota</taxon>
        <taxon>Neoptera</taxon>
        <taxon>Endopterygota</taxon>
        <taxon>Lepidoptera</taxon>
        <taxon>Glossata</taxon>
        <taxon>Ditrysia</taxon>
        <taxon>Tineoidea</taxon>
        <taxon>Psychidae</taxon>
        <taxon>Oiketicinae</taxon>
        <taxon>Eumeta</taxon>
    </lineage>
</organism>
<dbReference type="EMBL" id="BGZK01001662">
    <property type="protein sequence ID" value="GBP84168.1"/>
    <property type="molecule type" value="Genomic_DNA"/>
</dbReference>
<dbReference type="Proteomes" id="UP000299102">
    <property type="component" value="Unassembled WGS sequence"/>
</dbReference>
<accession>A0A4C1Z8F9</accession>
<evidence type="ECO:0000313" key="1">
    <source>
        <dbReference type="EMBL" id="GBP84168.1"/>
    </source>
</evidence>
<gene>
    <name evidence="1" type="ORF">EVAR_36685_1</name>
</gene>
<protein>
    <submittedName>
        <fullName evidence="1">Uncharacterized protein</fullName>
    </submittedName>
</protein>
<name>A0A4C1Z8F9_EUMVA</name>
<comment type="caution">
    <text evidence="1">The sequence shown here is derived from an EMBL/GenBank/DDBJ whole genome shotgun (WGS) entry which is preliminary data.</text>
</comment>
<dbReference type="AlphaFoldDB" id="A0A4C1Z8F9"/>
<keyword evidence="2" id="KW-1185">Reference proteome</keyword>
<evidence type="ECO:0000313" key="2">
    <source>
        <dbReference type="Proteomes" id="UP000299102"/>
    </source>
</evidence>
<proteinExistence type="predicted"/>
<reference evidence="1 2" key="1">
    <citation type="journal article" date="2019" name="Commun. Biol.">
        <title>The bagworm genome reveals a unique fibroin gene that provides high tensile strength.</title>
        <authorList>
            <person name="Kono N."/>
            <person name="Nakamura H."/>
            <person name="Ohtoshi R."/>
            <person name="Tomita M."/>
            <person name="Numata K."/>
            <person name="Arakawa K."/>
        </authorList>
    </citation>
    <scope>NUCLEOTIDE SEQUENCE [LARGE SCALE GENOMIC DNA]</scope>
</reference>